<reference evidence="1 2" key="1">
    <citation type="submission" date="2020-08" db="EMBL/GenBank/DDBJ databases">
        <title>Sequencing the genomes of 1000 actinobacteria strains.</title>
        <authorList>
            <person name="Klenk H.-P."/>
        </authorList>
    </citation>
    <scope>NUCLEOTIDE SEQUENCE [LARGE SCALE GENOMIC DNA]</scope>
    <source>
        <strain evidence="1 2">DSM 43768</strain>
    </source>
</reference>
<protein>
    <submittedName>
        <fullName evidence="1">Uncharacterized protein</fullName>
    </submittedName>
</protein>
<organism evidence="1 2">
    <name type="scientific">Nonomuraea rubra</name>
    <dbReference type="NCBI Taxonomy" id="46180"/>
    <lineage>
        <taxon>Bacteria</taxon>
        <taxon>Bacillati</taxon>
        <taxon>Actinomycetota</taxon>
        <taxon>Actinomycetes</taxon>
        <taxon>Streptosporangiales</taxon>
        <taxon>Streptosporangiaceae</taxon>
        <taxon>Nonomuraea</taxon>
    </lineage>
</organism>
<dbReference type="AlphaFoldDB" id="A0A7X0P4N6"/>
<comment type="caution">
    <text evidence="1">The sequence shown here is derived from an EMBL/GenBank/DDBJ whole genome shotgun (WGS) entry which is preliminary data.</text>
</comment>
<keyword evidence="2" id="KW-1185">Reference proteome</keyword>
<proteinExistence type="predicted"/>
<gene>
    <name evidence="1" type="ORF">HD593_009955</name>
</gene>
<sequence>MKGVLWRYRHGADRRVETATPGAIVPVDDGEVPEFTHG</sequence>
<dbReference type="EMBL" id="JACHMI010000001">
    <property type="protein sequence ID" value="MBB6555160.1"/>
    <property type="molecule type" value="Genomic_DNA"/>
</dbReference>
<name>A0A7X0P4N6_9ACTN</name>
<evidence type="ECO:0000313" key="2">
    <source>
        <dbReference type="Proteomes" id="UP000565579"/>
    </source>
</evidence>
<accession>A0A7X0P4N6</accession>
<dbReference type="Proteomes" id="UP000565579">
    <property type="component" value="Unassembled WGS sequence"/>
</dbReference>
<evidence type="ECO:0000313" key="1">
    <source>
        <dbReference type="EMBL" id="MBB6555160.1"/>
    </source>
</evidence>